<keyword evidence="1" id="KW-0812">Transmembrane</keyword>
<dbReference type="AlphaFoldDB" id="A0A842JCN0"/>
<sequence length="412" mass="45190">MTERYMHKQSKGNMLQGSLTRVGARRGKIRFAGVSVAIALGLLLIVLSQIDSRFQVAYFVLLLALPVYMVVKRPNSLRFTGFTCVFSLSMVFLVLACCLEYLLSGNIGYLSNVLILLLKTFLMYAIGFMAASYITSIKEIKWIAFAFIFGAAVYAIWVYANYFPGITAWLSNQTYLFPSKNSFGQIAGVSSLCCFALCAKAKSPLLRVAGVISGFLFAMSALFMQCRTSIVALAVGVAVLLYFLRMKKVTISLFLLVLFAIALVPSVQGLIAHAFLIDAYQGADINAMSSGRIGAWRLALGALNGNYLLGLGEYYVDCLYLYVLANLGILGFAPIMVIWIGRIATSYSKASRGRAFRRSTLHLVLLSLTAFYFIESILEAQPPFGPGACSALFWLLCGFCDAEKHVCDSIQD</sequence>
<keyword evidence="3" id="KW-1185">Reference proteome</keyword>
<feature type="transmembrane region" description="Helical" evidence="1">
    <location>
        <begin position="54"/>
        <end position="71"/>
    </location>
</feature>
<keyword evidence="1" id="KW-0472">Membrane</keyword>
<feature type="transmembrane region" description="Helical" evidence="1">
    <location>
        <begin position="319"/>
        <end position="340"/>
    </location>
</feature>
<feature type="transmembrane region" description="Helical" evidence="1">
    <location>
        <begin position="29"/>
        <end position="48"/>
    </location>
</feature>
<keyword evidence="1" id="KW-1133">Transmembrane helix</keyword>
<evidence type="ECO:0008006" key="4">
    <source>
        <dbReference type="Google" id="ProtNLM"/>
    </source>
</evidence>
<evidence type="ECO:0000313" key="3">
    <source>
        <dbReference type="Proteomes" id="UP000587396"/>
    </source>
</evidence>
<accession>A0A842JCN0</accession>
<evidence type="ECO:0000256" key="1">
    <source>
        <dbReference type="SAM" id="Phobius"/>
    </source>
</evidence>
<feature type="transmembrane region" description="Helical" evidence="1">
    <location>
        <begin position="253"/>
        <end position="276"/>
    </location>
</feature>
<feature type="transmembrane region" description="Helical" evidence="1">
    <location>
        <begin position="142"/>
        <end position="162"/>
    </location>
</feature>
<feature type="transmembrane region" description="Helical" evidence="1">
    <location>
        <begin position="109"/>
        <end position="130"/>
    </location>
</feature>
<comment type="caution">
    <text evidence="2">The sequence shown here is derived from an EMBL/GenBank/DDBJ whole genome shotgun (WGS) entry which is preliminary data.</text>
</comment>
<proteinExistence type="predicted"/>
<evidence type="ECO:0000313" key="2">
    <source>
        <dbReference type="EMBL" id="MBC2890002.1"/>
    </source>
</evidence>
<gene>
    <name evidence="2" type="ORF">H7313_11725</name>
</gene>
<dbReference type="EMBL" id="JACMSE010000009">
    <property type="protein sequence ID" value="MBC2890002.1"/>
    <property type="molecule type" value="Genomic_DNA"/>
</dbReference>
<feature type="transmembrane region" description="Helical" evidence="1">
    <location>
        <begin position="361"/>
        <end position="378"/>
    </location>
</feature>
<dbReference type="RefSeq" id="WP_185905763.1">
    <property type="nucleotide sequence ID" value="NZ_JACMSE010000009.1"/>
</dbReference>
<dbReference type="Proteomes" id="UP000587396">
    <property type="component" value="Unassembled WGS sequence"/>
</dbReference>
<protein>
    <recommendedName>
        <fullName evidence="4">O-antigen ligase domain-containing protein</fullName>
    </recommendedName>
</protein>
<name>A0A842JCN0_9ACTN</name>
<feature type="transmembrane region" description="Helical" evidence="1">
    <location>
        <begin position="230"/>
        <end position="246"/>
    </location>
</feature>
<feature type="transmembrane region" description="Helical" evidence="1">
    <location>
        <begin position="83"/>
        <end position="103"/>
    </location>
</feature>
<organism evidence="2 3">
    <name type="scientific">Gordonibacter massiliensis</name>
    <name type="common">ex Traore et al. 2017</name>
    <dbReference type="NCBI Taxonomy" id="1841863"/>
    <lineage>
        <taxon>Bacteria</taxon>
        <taxon>Bacillati</taxon>
        <taxon>Actinomycetota</taxon>
        <taxon>Coriobacteriia</taxon>
        <taxon>Eggerthellales</taxon>
        <taxon>Eggerthellaceae</taxon>
        <taxon>Gordonibacter</taxon>
    </lineage>
</organism>
<reference evidence="2 3" key="1">
    <citation type="submission" date="2020-08" db="EMBL/GenBank/DDBJ databases">
        <authorList>
            <person name="Liu C."/>
            <person name="Sun Q."/>
        </authorList>
    </citation>
    <scope>NUCLEOTIDE SEQUENCE [LARGE SCALE GENOMIC DNA]</scope>
    <source>
        <strain evidence="2 3">N22</strain>
    </source>
</reference>